<sequence>MKQFKGIRFGNYLLSADDYCFHLSEVAVITNEDSKNFGKEYLRNTTYHSTLEQVANKLTKLQLLKGVQESTSMSELINLMDVQGKELEHNLLRVVHANQE</sequence>
<protein>
    <submittedName>
        <fullName evidence="1">Uncharacterized protein</fullName>
    </submittedName>
</protein>
<dbReference type="Proteomes" id="UP000595806">
    <property type="component" value="Segment"/>
</dbReference>
<evidence type="ECO:0000313" key="2">
    <source>
        <dbReference type="Proteomes" id="UP000595806"/>
    </source>
</evidence>
<dbReference type="EMBL" id="MW358930">
    <property type="protein sequence ID" value="QQK88444.1"/>
    <property type="molecule type" value="Genomic_DNA"/>
</dbReference>
<reference evidence="1 2" key="1">
    <citation type="submission" date="2020-12" db="EMBL/GenBank/DDBJ databases">
        <authorList>
            <person name="Rakov C."/>
            <person name="Alkalay-Oren S."/>
            <person name="Coppenhagen-Glazer S."/>
            <person name="Hazan R."/>
        </authorList>
    </citation>
    <scope>NUCLEOTIDE SEQUENCE [LARGE SCALE GENOMIC DNA]</scope>
</reference>
<evidence type="ECO:0000313" key="1">
    <source>
        <dbReference type="EMBL" id="QQK88444.1"/>
    </source>
</evidence>
<accession>A0A7T7CL13</accession>
<name>A0A7T7CL13_9CAUD</name>
<organism evidence="1 2">
    <name type="scientific">Providencia phage PSTRCR_114</name>
    <dbReference type="NCBI Taxonomy" id="2800824"/>
    <lineage>
        <taxon>Viruses</taxon>
        <taxon>Duplodnaviria</taxon>
        <taxon>Heunggongvirae</taxon>
        <taxon>Uroviricota</taxon>
        <taxon>Caudoviricetes</taxon>
        <taxon>Autographivirales</taxon>
        <taxon>Autoscriptoviridae</taxon>
        <taxon>Slopekvirinae</taxon>
        <taxon>Kakivirus</taxon>
        <taxon>Kakivirus PSTRCR114</taxon>
    </lineage>
</organism>
<keyword evidence="2" id="KW-1185">Reference proteome</keyword>
<proteinExistence type="predicted"/>